<dbReference type="Proteomes" id="UP000198460">
    <property type="component" value="Unassembled WGS sequence"/>
</dbReference>
<dbReference type="Gene3D" id="3.40.50.1820">
    <property type="entry name" value="alpha/beta hydrolase"/>
    <property type="match status" value="1"/>
</dbReference>
<accession>A0A238HCW4</accession>
<evidence type="ECO:0000313" key="1">
    <source>
        <dbReference type="EMBL" id="SMG02925.1"/>
    </source>
</evidence>
<dbReference type="InterPro" id="IPR017208">
    <property type="entry name" value="UCP037442_abhydr"/>
</dbReference>
<dbReference type="AlphaFoldDB" id="A0A238HCW4"/>
<dbReference type="GO" id="GO:0016787">
    <property type="term" value="F:hydrolase activity"/>
    <property type="evidence" value="ECO:0007669"/>
    <property type="project" value="UniProtKB-KW"/>
</dbReference>
<sequence length="313" mass="33631">MREENAMQPESIEFAASDGYTLRGTLWPPAGQTHAAMLVHPATAVPERLYAGFAQYAASRGFAALTYSYRGVDGSRPADLRALDARMRDWADYDVEAATAWARRRFPQLPLVAVGHSFGGHAIGLCDATRHLRAGVLVASHAGSTRLIRSRLERLRVRTVLGAIAPVACALCGYAPCRRLRLGEDLPAGVMREWAGWTTLPRYFFDDPTLDAAARFARASLPILALGIDDDPWATPAAIDLLVGFLTHARIKRRQIDPRATGCGPIGHMGFFRSAPGKVLWPGVVDWLASTLSAAPDAADDAAPSPSLAGHAG</sequence>
<dbReference type="InterPro" id="IPR029058">
    <property type="entry name" value="AB_hydrolase_fold"/>
</dbReference>
<proteinExistence type="predicted"/>
<organism evidence="1 2">
    <name type="scientific">Burkholderia singularis</name>
    <dbReference type="NCBI Taxonomy" id="1503053"/>
    <lineage>
        <taxon>Bacteria</taxon>
        <taxon>Pseudomonadati</taxon>
        <taxon>Pseudomonadota</taxon>
        <taxon>Betaproteobacteria</taxon>
        <taxon>Burkholderiales</taxon>
        <taxon>Burkholderiaceae</taxon>
        <taxon>Burkholderia</taxon>
        <taxon>pseudomallei group</taxon>
    </lineage>
</organism>
<dbReference type="PIRSF" id="PIRSF037442">
    <property type="entry name" value="UCP037442_abhydr"/>
    <property type="match status" value="1"/>
</dbReference>
<reference evidence="1 2" key="1">
    <citation type="submission" date="2017-04" db="EMBL/GenBank/DDBJ databases">
        <authorList>
            <person name="Afonso C.L."/>
            <person name="Miller P.J."/>
            <person name="Scott M.A."/>
            <person name="Spackman E."/>
            <person name="Goraichik I."/>
            <person name="Dimitrov K.M."/>
            <person name="Suarez D.L."/>
            <person name="Swayne D.E."/>
        </authorList>
    </citation>
    <scope>NUCLEOTIDE SEQUENCE [LARGE SCALE GENOMIC DNA]</scope>
    <source>
        <strain evidence="1">LMG 28154</strain>
    </source>
</reference>
<dbReference type="EMBL" id="FXAN01000116">
    <property type="protein sequence ID" value="SMG02925.1"/>
    <property type="molecule type" value="Genomic_DNA"/>
</dbReference>
<gene>
    <name evidence="1" type="ORF">BSIN_5189</name>
</gene>
<keyword evidence="1" id="KW-0378">Hydrolase</keyword>
<name>A0A238HCW4_9BURK</name>
<dbReference type="SUPFAM" id="SSF53474">
    <property type="entry name" value="alpha/beta-Hydrolases"/>
    <property type="match status" value="1"/>
</dbReference>
<evidence type="ECO:0000313" key="2">
    <source>
        <dbReference type="Proteomes" id="UP000198460"/>
    </source>
</evidence>
<protein>
    <submittedName>
        <fullName evidence="1">Hydrolases of the alpha/beta superfamily</fullName>
    </submittedName>
</protein>